<dbReference type="EMBL" id="JBHSCZ010000001">
    <property type="protein sequence ID" value="MFC4262357.1"/>
    <property type="molecule type" value="Genomic_DNA"/>
</dbReference>
<protein>
    <recommendedName>
        <fullName evidence="3">DUF4197 domain-containing protein</fullName>
    </recommendedName>
</protein>
<evidence type="ECO:0008006" key="3">
    <source>
        <dbReference type="Google" id="ProtNLM"/>
    </source>
</evidence>
<name>A0ABV8QRH2_9BACT</name>
<gene>
    <name evidence="1" type="ORF">ACFOWM_05685</name>
</gene>
<evidence type="ECO:0000313" key="2">
    <source>
        <dbReference type="Proteomes" id="UP001595907"/>
    </source>
</evidence>
<organism evidence="1 2">
    <name type="scientific">Ferruginibacter yonginensis</name>
    <dbReference type="NCBI Taxonomy" id="1310416"/>
    <lineage>
        <taxon>Bacteria</taxon>
        <taxon>Pseudomonadati</taxon>
        <taxon>Bacteroidota</taxon>
        <taxon>Chitinophagia</taxon>
        <taxon>Chitinophagales</taxon>
        <taxon>Chitinophagaceae</taxon>
        <taxon>Ferruginibacter</taxon>
    </lineage>
</organism>
<evidence type="ECO:0000313" key="1">
    <source>
        <dbReference type="EMBL" id="MFC4262357.1"/>
    </source>
</evidence>
<comment type="caution">
    <text evidence="1">The sequence shown here is derived from an EMBL/GenBank/DDBJ whole genome shotgun (WGS) entry which is preliminary data.</text>
</comment>
<sequence length="193" mass="20764">MTFKSIICSALFIITMQINVHAQIKVDDVLGKVTELLGKKEILTVRKGFNPVFSLGKLQINKNGLLGEKLKGVEVLGNIFNSKGINDVTKLYKTYKTGLVVYKVLAAAGTVAATYSTIRGIAAENKFDDKTVKAVLTPAITSILTGVVTKILTKKASYKAVDIFNGVVKRKVKDIFSIAPATNTAGVGIFVKL</sequence>
<proteinExistence type="predicted"/>
<dbReference type="Proteomes" id="UP001595907">
    <property type="component" value="Unassembled WGS sequence"/>
</dbReference>
<reference evidence="2" key="1">
    <citation type="journal article" date="2019" name="Int. J. Syst. Evol. Microbiol.">
        <title>The Global Catalogue of Microorganisms (GCM) 10K type strain sequencing project: providing services to taxonomists for standard genome sequencing and annotation.</title>
        <authorList>
            <consortium name="The Broad Institute Genomics Platform"/>
            <consortium name="The Broad Institute Genome Sequencing Center for Infectious Disease"/>
            <person name="Wu L."/>
            <person name="Ma J."/>
        </authorList>
    </citation>
    <scope>NUCLEOTIDE SEQUENCE [LARGE SCALE GENOMIC DNA]</scope>
    <source>
        <strain evidence="2">CECT 8289</strain>
    </source>
</reference>
<keyword evidence="2" id="KW-1185">Reference proteome</keyword>
<dbReference type="RefSeq" id="WP_379707716.1">
    <property type="nucleotide sequence ID" value="NZ_JBHSCZ010000001.1"/>
</dbReference>
<accession>A0ABV8QRH2</accession>